<proteinExistence type="predicted"/>
<protein>
    <submittedName>
        <fullName evidence="1">Uncharacterized protein</fullName>
    </submittedName>
</protein>
<dbReference type="EMBL" id="WTYY01000005">
    <property type="protein sequence ID" value="MXO89115.1"/>
    <property type="molecule type" value="Genomic_DNA"/>
</dbReference>
<comment type="caution">
    <text evidence="1">The sequence shown here is derived from an EMBL/GenBank/DDBJ whole genome shotgun (WGS) entry which is preliminary data.</text>
</comment>
<accession>A0A844ZMP7</accession>
<evidence type="ECO:0000313" key="1">
    <source>
        <dbReference type="EMBL" id="MXO89115.1"/>
    </source>
</evidence>
<name>A0A844ZMP7_9SPHN</name>
<dbReference type="RefSeq" id="WP_160592073.1">
    <property type="nucleotide sequence ID" value="NZ_BAAAFP010000001.1"/>
</dbReference>
<dbReference type="Proteomes" id="UP000435243">
    <property type="component" value="Unassembled WGS sequence"/>
</dbReference>
<reference evidence="1 2" key="1">
    <citation type="submission" date="2019-12" db="EMBL/GenBank/DDBJ databases">
        <title>Genomic-based taxomic classification of the family Erythrobacteraceae.</title>
        <authorList>
            <person name="Xu L."/>
        </authorList>
    </citation>
    <scope>NUCLEOTIDE SEQUENCE [LARGE SCALE GENOMIC DNA]</scope>
    <source>
        <strain evidence="1 2">JCM 16339</strain>
    </source>
</reference>
<dbReference type="AlphaFoldDB" id="A0A844ZMP7"/>
<keyword evidence="2" id="KW-1185">Reference proteome</keyword>
<gene>
    <name evidence="1" type="ORF">GRI32_10220</name>
</gene>
<evidence type="ECO:0000313" key="2">
    <source>
        <dbReference type="Proteomes" id="UP000435243"/>
    </source>
</evidence>
<sequence>MPNKDKQPEVGCAQGQGVFTQVDVQRAISAARDAGLRDYRVEIAPDGTIAIVVGAAARAADGTTVFDSSAD</sequence>
<organism evidence="1 2">
    <name type="scientific">Alteraurantiacibacter aestuarii</name>
    <dbReference type="NCBI Taxonomy" id="650004"/>
    <lineage>
        <taxon>Bacteria</taxon>
        <taxon>Pseudomonadati</taxon>
        <taxon>Pseudomonadota</taxon>
        <taxon>Alphaproteobacteria</taxon>
        <taxon>Sphingomonadales</taxon>
        <taxon>Erythrobacteraceae</taxon>
        <taxon>Alteraurantiacibacter</taxon>
    </lineage>
</organism>